<sequence length="135" mass="14385">MTCCEGAEGADTSCVWRVYWAHAANASSTGDPQRMRETEGLIPACAQPRHAKPTLITKETAWHPLKEDSLDLNGDSCQARTELAAQTGPGPELTRSSALGLVLSQPFSVQPNGRFEKVTNQGCIAGLCLTPANDC</sequence>
<accession>A0A8T2NQM7</accession>
<organism evidence="1 2">
    <name type="scientific">Albula glossodonta</name>
    <name type="common">roundjaw bonefish</name>
    <dbReference type="NCBI Taxonomy" id="121402"/>
    <lineage>
        <taxon>Eukaryota</taxon>
        <taxon>Metazoa</taxon>
        <taxon>Chordata</taxon>
        <taxon>Craniata</taxon>
        <taxon>Vertebrata</taxon>
        <taxon>Euteleostomi</taxon>
        <taxon>Actinopterygii</taxon>
        <taxon>Neopterygii</taxon>
        <taxon>Teleostei</taxon>
        <taxon>Albuliformes</taxon>
        <taxon>Albulidae</taxon>
        <taxon>Albula</taxon>
    </lineage>
</organism>
<proteinExistence type="predicted"/>
<keyword evidence="2" id="KW-1185">Reference proteome</keyword>
<reference evidence="1" key="1">
    <citation type="thesis" date="2021" institute="BYU ScholarsArchive" country="Provo, UT, USA">
        <title>Applications of and Algorithms for Genome Assembly and Genomic Analyses with an Emphasis on Marine Teleosts.</title>
        <authorList>
            <person name="Pickett B.D."/>
        </authorList>
    </citation>
    <scope>NUCLEOTIDE SEQUENCE</scope>
    <source>
        <strain evidence="1">HI-2016</strain>
    </source>
</reference>
<evidence type="ECO:0000313" key="2">
    <source>
        <dbReference type="Proteomes" id="UP000824540"/>
    </source>
</evidence>
<name>A0A8T2NQM7_9TELE</name>
<dbReference type="Proteomes" id="UP000824540">
    <property type="component" value="Unassembled WGS sequence"/>
</dbReference>
<dbReference type="EMBL" id="JAFBMS010000048">
    <property type="protein sequence ID" value="KAG9339922.1"/>
    <property type="molecule type" value="Genomic_DNA"/>
</dbReference>
<gene>
    <name evidence="1" type="ORF">JZ751_022235</name>
</gene>
<protein>
    <submittedName>
        <fullName evidence="1">Uncharacterized protein</fullName>
    </submittedName>
</protein>
<evidence type="ECO:0000313" key="1">
    <source>
        <dbReference type="EMBL" id="KAG9339922.1"/>
    </source>
</evidence>
<comment type="caution">
    <text evidence="1">The sequence shown here is derived from an EMBL/GenBank/DDBJ whole genome shotgun (WGS) entry which is preliminary data.</text>
</comment>
<dbReference type="AlphaFoldDB" id="A0A8T2NQM7"/>